<feature type="transmembrane region" description="Helical" evidence="7">
    <location>
        <begin position="44"/>
        <end position="61"/>
    </location>
</feature>
<keyword evidence="4 7" id="KW-0812">Transmembrane</keyword>
<dbReference type="Pfam" id="PF04239">
    <property type="entry name" value="DUF421"/>
    <property type="match status" value="1"/>
</dbReference>
<evidence type="ECO:0000256" key="3">
    <source>
        <dbReference type="ARBA" id="ARBA00022475"/>
    </source>
</evidence>
<dbReference type="RefSeq" id="WP_126381612.1">
    <property type="nucleotide sequence ID" value="NZ_LR134350.1"/>
</dbReference>
<dbReference type="PANTHER" id="PTHR34582:SF6">
    <property type="entry name" value="UPF0702 TRANSMEMBRANE PROTEIN YCAP"/>
    <property type="match status" value="1"/>
</dbReference>
<dbReference type="Gene3D" id="3.30.240.20">
    <property type="entry name" value="bsu07140 like domains"/>
    <property type="match status" value="1"/>
</dbReference>
<evidence type="ECO:0000256" key="5">
    <source>
        <dbReference type="ARBA" id="ARBA00022989"/>
    </source>
</evidence>
<evidence type="ECO:0000259" key="8">
    <source>
        <dbReference type="Pfam" id="PF04239"/>
    </source>
</evidence>
<dbReference type="InterPro" id="IPR023090">
    <property type="entry name" value="UPF0702_alpha/beta_dom_sf"/>
</dbReference>
<proteinExistence type="inferred from homology"/>
<evidence type="ECO:0000256" key="7">
    <source>
        <dbReference type="SAM" id="Phobius"/>
    </source>
</evidence>
<comment type="similarity">
    <text evidence="2">Belongs to the UPF0702 family.</text>
</comment>
<name>A0A3S4QZJ0_9ACTO</name>
<keyword evidence="10" id="KW-1185">Reference proteome</keyword>
<organism evidence="9 10">
    <name type="scientific">Actinomyces howellii</name>
    <dbReference type="NCBI Taxonomy" id="52771"/>
    <lineage>
        <taxon>Bacteria</taxon>
        <taxon>Bacillati</taxon>
        <taxon>Actinomycetota</taxon>
        <taxon>Actinomycetes</taxon>
        <taxon>Actinomycetales</taxon>
        <taxon>Actinomycetaceae</taxon>
        <taxon>Actinomyces</taxon>
    </lineage>
</organism>
<feature type="transmembrane region" description="Helical" evidence="7">
    <location>
        <begin position="67"/>
        <end position="84"/>
    </location>
</feature>
<evidence type="ECO:0000256" key="1">
    <source>
        <dbReference type="ARBA" id="ARBA00004651"/>
    </source>
</evidence>
<protein>
    <submittedName>
        <fullName evidence="9">Protein of uncharacterized function (DUF421)</fullName>
    </submittedName>
</protein>
<feature type="domain" description="YetF C-terminal" evidence="8">
    <location>
        <begin position="92"/>
        <end position="157"/>
    </location>
</feature>
<evidence type="ECO:0000313" key="9">
    <source>
        <dbReference type="EMBL" id="VEG26214.1"/>
    </source>
</evidence>
<evidence type="ECO:0000256" key="6">
    <source>
        <dbReference type="ARBA" id="ARBA00023136"/>
    </source>
</evidence>
<dbReference type="GO" id="GO:0005886">
    <property type="term" value="C:plasma membrane"/>
    <property type="evidence" value="ECO:0007669"/>
    <property type="project" value="UniProtKB-SubCell"/>
</dbReference>
<dbReference type="AlphaFoldDB" id="A0A3S4QZJ0"/>
<dbReference type="EMBL" id="LR134350">
    <property type="protein sequence ID" value="VEG26214.1"/>
    <property type="molecule type" value="Genomic_DNA"/>
</dbReference>
<dbReference type="PANTHER" id="PTHR34582">
    <property type="entry name" value="UPF0702 TRANSMEMBRANE PROTEIN YCAP"/>
    <property type="match status" value="1"/>
</dbReference>
<comment type="subcellular location">
    <subcellularLocation>
        <location evidence="1">Cell membrane</location>
        <topology evidence="1">Multi-pass membrane protein</topology>
    </subcellularLocation>
</comment>
<dbReference type="KEGG" id="ahw:NCTC11636_00408"/>
<keyword evidence="5 7" id="KW-1133">Transmembrane helix</keyword>
<feature type="transmembrane region" description="Helical" evidence="7">
    <location>
        <begin position="16"/>
        <end position="32"/>
    </location>
</feature>
<sequence>MWTDLFVMTVPVADKVVRTVVVYLAIAVLLRVAGKRLMAQMNNLDLVVVLLLSNVVQNAIIGPDNSLLGGLLGAVVLIVVNVGLDRWAQVSGRLRWLTEGTGSVVVRDGRVDHRRLRRLGTSERELAGALHRQGADDVTQVELAVIEPGGDIDVRLRPGARAVTRDELDAAVERILAAVAQQAEPRGRQEG</sequence>
<accession>A0A3S4QZJ0</accession>
<evidence type="ECO:0000256" key="4">
    <source>
        <dbReference type="ARBA" id="ARBA00022692"/>
    </source>
</evidence>
<keyword evidence="6 7" id="KW-0472">Membrane</keyword>
<evidence type="ECO:0000256" key="2">
    <source>
        <dbReference type="ARBA" id="ARBA00006448"/>
    </source>
</evidence>
<keyword evidence="3" id="KW-1003">Cell membrane</keyword>
<dbReference type="OrthoDB" id="9778331at2"/>
<evidence type="ECO:0000313" key="10">
    <source>
        <dbReference type="Proteomes" id="UP000266895"/>
    </source>
</evidence>
<dbReference type="Proteomes" id="UP000266895">
    <property type="component" value="Chromosome"/>
</dbReference>
<reference evidence="9 10" key="1">
    <citation type="submission" date="2018-12" db="EMBL/GenBank/DDBJ databases">
        <authorList>
            <consortium name="Pathogen Informatics"/>
        </authorList>
    </citation>
    <scope>NUCLEOTIDE SEQUENCE [LARGE SCALE GENOMIC DNA]</scope>
    <source>
        <strain evidence="9 10">NCTC11636</strain>
    </source>
</reference>
<gene>
    <name evidence="9" type="primary">yetF</name>
    <name evidence="9" type="ORF">NCTC11636_00408</name>
</gene>
<dbReference type="InterPro" id="IPR007353">
    <property type="entry name" value="DUF421"/>
</dbReference>